<dbReference type="OrthoDB" id="3937572at2759"/>
<feature type="region of interest" description="Disordered" evidence="1">
    <location>
        <begin position="137"/>
        <end position="188"/>
    </location>
</feature>
<evidence type="ECO:0000256" key="1">
    <source>
        <dbReference type="SAM" id="MobiDB-lite"/>
    </source>
</evidence>
<proteinExistence type="predicted"/>
<evidence type="ECO:0000313" key="2">
    <source>
        <dbReference type="EMBL" id="KAF2441487.1"/>
    </source>
</evidence>
<keyword evidence="3" id="KW-1185">Reference proteome</keyword>
<accession>A0A9P4U9W1</accession>
<dbReference type="AlphaFoldDB" id="A0A9P4U9W1"/>
<dbReference type="Proteomes" id="UP000799764">
    <property type="component" value="Unassembled WGS sequence"/>
</dbReference>
<reference evidence="2" key="1">
    <citation type="journal article" date="2020" name="Stud. Mycol.">
        <title>101 Dothideomycetes genomes: a test case for predicting lifestyles and emergence of pathogens.</title>
        <authorList>
            <person name="Haridas S."/>
            <person name="Albert R."/>
            <person name="Binder M."/>
            <person name="Bloem J."/>
            <person name="Labutti K."/>
            <person name="Salamov A."/>
            <person name="Andreopoulos B."/>
            <person name="Baker S."/>
            <person name="Barry K."/>
            <person name="Bills G."/>
            <person name="Bluhm B."/>
            <person name="Cannon C."/>
            <person name="Castanera R."/>
            <person name="Culley D."/>
            <person name="Daum C."/>
            <person name="Ezra D."/>
            <person name="Gonzalez J."/>
            <person name="Henrissat B."/>
            <person name="Kuo A."/>
            <person name="Liang C."/>
            <person name="Lipzen A."/>
            <person name="Lutzoni F."/>
            <person name="Magnuson J."/>
            <person name="Mondo S."/>
            <person name="Nolan M."/>
            <person name="Ohm R."/>
            <person name="Pangilinan J."/>
            <person name="Park H.-J."/>
            <person name="Ramirez L."/>
            <person name="Alfaro M."/>
            <person name="Sun H."/>
            <person name="Tritt A."/>
            <person name="Yoshinaga Y."/>
            <person name="Zwiers L.-H."/>
            <person name="Turgeon B."/>
            <person name="Goodwin S."/>
            <person name="Spatafora J."/>
            <person name="Crous P."/>
            <person name="Grigoriev I."/>
        </authorList>
    </citation>
    <scope>NUCLEOTIDE SEQUENCE</scope>
    <source>
        <strain evidence="2">CBS 690.94</strain>
    </source>
</reference>
<dbReference type="EMBL" id="MU001505">
    <property type="protein sequence ID" value="KAF2441487.1"/>
    <property type="molecule type" value="Genomic_DNA"/>
</dbReference>
<comment type="caution">
    <text evidence="2">The sequence shown here is derived from an EMBL/GenBank/DDBJ whole genome shotgun (WGS) entry which is preliminary data.</text>
</comment>
<sequence>MGCCFGSDSKDKSRLDTAQQACIIKMMSNIGGQRAAIASFDYGTYEDVVSKDIVELLGMEPLPIEKEARSAYPTKKDVFGEAILNWSLEKHPRRVYSGIFYISSDKNPSYDVVLGMESAKKLEPLIRVARKSSVRSVSRFPLPPPSFHEPPRDFQVSPKRSQRSAFHRSTREPAARVYQAQQPSNSHP</sequence>
<organism evidence="2 3">
    <name type="scientific">Karstenula rhodostoma CBS 690.94</name>
    <dbReference type="NCBI Taxonomy" id="1392251"/>
    <lineage>
        <taxon>Eukaryota</taxon>
        <taxon>Fungi</taxon>
        <taxon>Dikarya</taxon>
        <taxon>Ascomycota</taxon>
        <taxon>Pezizomycotina</taxon>
        <taxon>Dothideomycetes</taxon>
        <taxon>Pleosporomycetidae</taxon>
        <taxon>Pleosporales</taxon>
        <taxon>Massarineae</taxon>
        <taxon>Didymosphaeriaceae</taxon>
        <taxon>Karstenula</taxon>
    </lineage>
</organism>
<name>A0A9P4U9W1_9PLEO</name>
<protein>
    <submittedName>
        <fullName evidence="2">Uncharacterized protein</fullName>
    </submittedName>
</protein>
<gene>
    <name evidence="2" type="ORF">P171DRAFT_434167</name>
</gene>
<feature type="compositionally biased region" description="Polar residues" evidence="1">
    <location>
        <begin position="179"/>
        <end position="188"/>
    </location>
</feature>
<evidence type="ECO:0000313" key="3">
    <source>
        <dbReference type="Proteomes" id="UP000799764"/>
    </source>
</evidence>